<dbReference type="AlphaFoldDB" id="C5BS15"/>
<evidence type="ECO:0000256" key="10">
    <source>
        <dbReference type="ARBA" id="ARBA00022692"/>
    </source>
</evidence>
<dbReference type="Proteomes" id="UP000009080">
    <property type="component" value="Chromosome"/>
</dbReference>
<dbReference type="STRING" id="377629.TERTU_3618"/>
<dbReference type="HAMAP" id="MF_00719">
    <property type="entry name" value="CobS"/>
    <property type="match status" value="1"/>
</dbReference>
<comment type="cofactor">
    <cofactor evidence="1 19">
        <name>Mg(2+)</name>
        <dbReference type="ChEBI" id="CHEBI:18420"/>
    </cofactor>
</comment>
<evidence type="ECO:0000313" key="20">
    <source>
        <dbReference type="EMBL" id="ACR12369.1"/>
    </source>
</evidence>
<keyword evidence="19" id="KW-0997">Cell inner membrane</keyword>
<feature type="transmembrane region" description="Helical" evidence="19">
    <location>
        <begin position="141"/>
        <end position="162"/>
    </location>
</feature>
<keyword evidence="7 19" id="KW-1003">Cell membrane</keyword>
<keyword evidence="13 19" id="KW-0472">Membrane</keyword>
<organism evidence="20 21">
    <name type="scientific">Teredinibacter turnerae (strain ATCC 39867 / T7901)</name>
    <dbReference type="NCBI Taxonomy" id="377629"/>
    <lineage>
        <taxon>Bacteria</taxon>
        <taxon>Pseudomonadati</taxon>
        <taxon>Pseudomonadota</taxon>
        <taxon>Gammaproteobacteria</taxon>
        <taxon>Cellvibrionales</taxon>
        <taxon>Cellvibrionaceae</taxon>
        <taxon>Teredinibacter</taxon>
    </lineage>
</organism>
<keyword evidence="8 19" id="KW-0169">Cobalamin biosynthesis</keyword>
<dbReference type="InterPro" id="IPR003805">
    <property type="entry name" value="CobS"/>
</dbReference>
<comment type="function">
    <text evidence="14 19">Joins adenosylcobinamide-GDP and alpha-ribazole to generate adenosylcobalamin (Ado-cobalamin). Also synthesizes adenosylcobalamin 5'-phosphate from adenosylcobinamide-GDP and alpha-ribazole 5'-phosphate.</text>
</comment>
<evidence type="ECO:0000256" key="19">
    <source>
        <dbReference type="HAMAP-Rule" id="MF_00719"/>
    </source>
</evidence>
<evidence type="ECO:0000313" key="21">
    <source>
        <dbReference type="Proteomes" id="UP000009080"/>
    </source>
</evidence>
<comment type="pathway">
    <text evidence="3 19">Cofactor biosynthesis; adenosylcobalamin biosynthesis; adenosylcobalamin from cob(II)yrinate a,c-diamide: step 7/7.</text>
</comment>
<keyword evidence="10 19" id="KW-0812">Transmembrane</keyword>
<comment type="subcellular location">
    <subcellularLocation>
        <location evidence="19">Cell inner membrane</location>
        <topology evidence="19">Multi-pass membrane protein</topology>
    </subcellularLocation>
    <subcellularLocation>
        <location evidence="2">Cell membrane</location>
        <topology evidence="2">Multi-pass membrane protein</topology>
    </subcellularLocation>
</comment>
<dbReference type="EMBL" id="CP001614">
    <property type="protein sequence ID" value="ACR12369.1"/>
    <property type="molecule type" value="Genomic_DNA"/>
</dbReference>
<evidence type="ECO:0000256" key="6">
    <source>
        <dbReference type="ARBA" id="ARBA00015850"/>
    </source>
</evidence>
<gene>
    <name evidence="19 20" type="primary">cobS</name>
    <name evidence="20" type="ordered locus">TERTU_3618</name>
</gene>
<keyword evidence="11 19" id="KW-0460">Magnesium</keyword>
<keyword evidence="21" id="KW-1185">Reference proteome</keyword>
<accession>C5BS15</accession>
<evidence type="ECO:0000256" key="5">
    <source>
        <dbReference type="ARBA" id="ARBA00013200"/>
    </source>
</evidence>
<evidence type="ECO:0000256" key="4">
    <source>
        <dbReference type="ARBA" id="ARBA00010561"/>
    </source>
</evidence>
<sequence length="256" mass="27547">MLKAMLLAIGLLSQLPVARFLSPEDYSQANRQRAVHYFAFTGLFLAAIIGSCSLVISSALPDLAASAIILLLWVLITGALHLDGLADCSDALAAGHRDRASVLTILKTPECGAMAVVALVLQLLLKLAFIHALLSQFHVQLAVAIGCALVCARLWASLYMQTTPYAREQGLGIAGPGRPSTAIIVQCCALLTVSFWWLPAGFTAALFCLQALVFFSWRQLWLNRINGYTGDCVGAMIELQETTILCLFTVYFSPAA</sequence>
<dbReference type="GO" id="GO:0009236">
    <property type="term" value="P:cobalamin biosynthetic process"/>
    <property type="evidence" value="ECO:0007669"/>
    <property type="project" value="UniProtKB-UniRule"/>
</dbReference>
<feature type="transmembrane region" description="Helical" evidence="19">
    <location>
        <begin position="36"/>
        <end position="56"/>
    </location>
</feature>
<dbReference type="Pfam" id="PF02654">
    <property type="entry name" value="CobS"/>
    <property type="match status" value="1"/>
</dbReference>
<name>C5BS15_TERTT</name>
<evidence type="ECO:0000256" key="3">
    <source>
        <dbReference type="ARBA" id="ARBA00004663"/>
    </source>
</evidence>
<evidence type="ECO:0000256" key="14">
    <source>
        <dbReference type="ARBA" id="ARBA00025228"/>
    </source>
</evidence>
<evidence type="ECO:0000256" key="12">
    <source>
        <dbReference type="ARBA" id="ARBA00022989"/>
    </source>
</evidence>
<evidence type="ECO:0000256" key="2">
    <source>
        <dbReference type="ARBA" id="ARBA00004651"/>
    </source>
</evidence>
<feature type="transmembrane region" description="Helical" evidence="19">
    <location>
        <begin position="113"/>
        <end position="134"/>
    </location>
</feature>
<dbReference type="EC" id="2.7.8.26" evidence="5 19"/>
<proteinExistence type="inferred from homology"/>
<dbReference type="GO" id="GO:0051073">
    <property type="term" value="F:adenosylcobinamide-GDP ribazoletransferase activity"/>
    <property type="evidence" value="ECO:0007669"/>
    <property type="project" value="UniProtKB-UniRule"/>
</dbReference>
<dbReference type="HOGENOM" id="CLU_057426_3_1_6"/>
<dbReference type="PANTHER" id="PTHR34148:SF1">
    <property type="entry name" value="ADENOSYLCOBINAMIDE-GDP RIBAZOLETRANSFERASE"/>
    <property type="match status" value="1"/>
</dbReference>
<comment type="similarity">
    <text evidence="4 19">Belongs to the CobS family.</text>
</comment>
<keyword evidence="12 19" id="KW-1133">Transmembrane helix</keyword>
<feature type="transmembrane region" description="Helical" evidence="19">
    <location>
        <begin position="182"/>
        <end position="215"/>
    </location>
</feature>
<comment type="catalytic activity">
    <reaction evidence="17 19">
        <text>alpha-ribazole + adenosylcob(III)inamide-GDP = adenosylcob(III)alamin + GMP + H(+)</text>
        <dbReference type="Rhea" id="RHEA:16049"/>
        <dbReference type="ChEBI" id="CHEBI:10329"/>
        <dbReference type="ChEBI" id="CHEBI:15378"/>
        <dbReference type="ChEBI" id="CHEBI:18408"/>
        <dbReference type="ChEBI" id="CHEBI:58115"/>
        <dbReference type="ChEBI" id="CHEBI:60487"/>
        <dbReference type="EC" id="2.7.8.26"/>
    </reaction>
</comment>
<evidence type="ECO:0000256" key="8">
    <source>
        <dbReference type="ARBA" id="ARBA00022573"/>
    </source>
</evidence>
<dbReference type="GO" id="GO:0005886">
    <property type="term" value="C:plasma membrane"/>
    <property type="evidence" value="ECO:0007669"/>
    <property type="project" value="UniProtKB-SubCell"/>
</dbReference>
<evidence type="ECO:0000256" key="13">
    <source>
        <dbReference type="ARBA" id="ARBA00023136"/>
    </source>
</evidence>
<dbReference type="PANTHER" id="PTHR34148">
    <property type="entry name" value="ADENOSYLCOBINAMIDE-GDP RIBAZOLETRANSFERASE"/>
    <property type="match status" value="1"/>
</dbReference>
<dbReference type="UniPathway" id="UPA00148">
    <property type="reaction ID" value="UER00238"/>
</dbReference>
<dbReference type="KEGG" id="ttu:TERTU_3618"/>
<evidence type="ECO:0000256" key="16">
    <source>
        <dbReference type="ARBA" id="ARBA00032853"/>
    </source>
</evidence>
<protein>
    <recommendedName>
        <fullName evidence="6 19">Adenosylcobinamide-GDP ribazoletransferase</fullName>
        <ecNumber evidence="5 19">2.7.8.26</ecNumber>
    </recommendedName>
    <alternativeName>
        <fullName evidence="16 19">Cobalamin synthase</fullName>
    </alternativeName>
    <alternativeName>
        <fullName evidence="15 19">Cobalamin-5'-phosphate synthase</fullName>
    </alternativeName>
</protein>
<dbReference type="GO" id="GO:0008818">
    <property type="term" value="F:cobalamin 5'-phosphate synthase activity"/>
    <property type="evidence" value="ECO:0007669"/>
    <property type="project" value="UniProtKB-UniRule"/>
</dbReference>
<evidence type="ECO:0000256" key="18">
    <source>
        <dbReference type="ARBA" id="ARBA00049504"/>
    </source>
</evidence>
<keyword evidence="9 19" id="KW-0808">Transferase</keyword>
<evidence type="ECO:0000256" key="11">
    <source>
        <dbReference type="ARBA" id="ARBA00022842"/>
    </source>
</evidence>
<reference evidence="20 21" key="1">
    <citation type="journal article" date="2009" name="PLoS ONE">
        <title>The complete genome of Teredinibacter turnerae T7901: an intracellular endosymbiont of marine wood-boring bivalves (shipworms).</title>
        <authorList>
            <person name="Yang J.C."/>
            <person name="Madupu R."/>
            <person name="Durkin A.S."/>
            <person name="Ekborg N.A."/>
            <person name="Pedamallu C.S."/>
            <person name="Hostetler J.B."/>
            <person name="Radune D."/>
            <person name="Toms B.S."/>
            <person name="Henrissat B."/>
            <person name="Coutinho P.M."/>
            <person name="Schwarz S."/>
            <person name="Field L."/>
            <person name="Trindade-Silva A.E."/>
            <person name="Soares C.A.G."/>
            <person name="Elshahawi S."/>
            <person name="Hanora A."/>
            <person name="Schmidt E.W."/>
            <person name="Haygood M.G."/>
            <person name="Posfai J."/>
            <person name="Benner J."/>
            <person name="Madinger C."/>
            <person name="Nove J."/>
            <person name="Anton B."/>
            <person name="Chaudhary K."/>
            <person name="Foster J."/>
            <person name="Holman A."/>
            <person name="Kumar S."/>
            <person name="Lessard P.A."/>
            <person name="Luyten Y.A."/>
            <person name="Slatko B."/>
            <person name="Wood N."/>
            <person name="Wu B."/>
            <person name="Teplitski M."/>
            <person name="Mougous J.D."/>
            <person name="Ward N."/>
            <person name="Eisen J.A."/>
            <person name="Badger J.H."/>
            <person name="Distel D.L."/>
        </authorList>
    </citation>
    <scope>NUCLEOTIDE SEQUENCE [LARGE SCALE GENOMIC DNA]</scope>
    <source>
        <strain evidence="21">ATCC 39867 / T7901</strain>
    </source>
</reference>
<evidence type="ECO:0000256" key="17">
    <source>
        <dbReference type="ARBA" id="ARBA00048623"/>
    </source>
</evidence>
<comment type="catalytic activity">
    <reaction evidence="18 19">
        <text>alpha-ribazole 5'-phosphate + adenosylcob(III)inamide-GDP = adenosylcob(III)alamin 5'-phosphate + GMP + H(+)</text>
        <dbReference type="Rhea" id="RHEA:23560"/>
        <dbReference type="ChEBI" id="CHEBI:15378"/>
        <dbReference type="ChEBI" id="CHEBI:57918"/>
        <dbReference type="ChEBI" id="CHEBI:58115"/>
        <dbReference type="ChEBI" id="CHEBI:60487"/>
        <dbReference type="ChEBI" id="CHEBI:60493"/>
        <dbReference type="EC" id="2.7.8.26"/>
    </reaction>
</comment>
<dbReference type="RefSeq" id="WP_015818481.1">
    <property type="nucleotide sequence ID" value="NC_012997.1"/>
</dbReference>
<dbReference type="eggNOG" id="COG0368">
    <property type="taxonomic scope" value="Bacteria"/>
</dbReference>
<evidence type="ECO:0000256" key="1">
    <source>
        <dbReference type="ARBA" id="ARBA00001946"/>
    </source>
</evidence>
<feature type="transmembrane region" description="Helical" evidence="19">
    <location>
        <begin position="63"/>
        <end position="82"/>
    </location>
</feature>
<evidence type="ECO:0000256" key="15">
    <source>
        <dbReference type="ARBA" id="ARBA00032605"/>
    </source>
</evidence>
<dbReference type="OrthoDB" id="9794626at2"/>
<evidence type="ECO:0000256" key="7">
    <source>
        <dbReference type="ARBA" id="ARBA00022475"/>
    </source>
</evidence>
<evidence type="ECO:0000256" key="9">
    <source>
        <dbReference type="ARBA" id="ARBA00022679"/>
    </source>
</evidence>